<feature type="compositionally biased region" description="Basic and acidic residues" evidence="1">
    <location>
        <begin position="255"/>
        <end position="267"/>
    </location>
</feature>
<accession>A0A0R3SXU1</accession>
<reference evidence="2 4" key="2">
    <citation type="submission" date="2018-11" db="EMBL/GenBank/DDBJ databases">
        <authorList>
            <consortium name="Pathogen Informatics"/>
        </authorList>
    </citation>
    <scope>NUCLEOTIDE SEQUENCE [LARGE SCALE GENOMIC DNA]</scope>
</reference>
<dbReference type="AlphaFoldDB" id="A0A0R3SXU1"/>
<evidence type="ECO:0000313" key="3">
    <source>
        <dbReference type="EMBL" id="VUZ49576.1"/>
    </source>
</evidence>
<dbReference type="EMBL" id="UYSG01011777">
    <property type="protein sequence ID" value="VDL63590.1"/>
    <property type="molecule type" value="Genomic_DNA"/>
</dbReference>
<dbReference type="InterPro" id="IPR032053">
    <property type="entry name" value="Ribosomal_mS34"/>
</dbReference>
<name>A0A0R3SXU1_HYMDI</name>
<reference evidence="6" key="1">
    <citation type="submission" date="2017-02" db="UniProtKB">
        <authorList>
            <consortium name="WormBaseParasite"/>
        </authorList>
    </citation>
    <scope>IDENTIFICATION</scope>
</reference>
<reference evidence="3 5" key="3">
    <citation type="submission" date="2019-07" db="EMBL/GenBank/DDBJ databases">
        <authorList>
            <person name="Jastrzebski P J."/>
            <person name="Paukszto L."/>
            <person name="Jastrzebski P J."/>
        </authorList>
    </citation>
    <scope>NUCLEOTIDE SEQUENCE [LARGE SCALE GENOMIC DNA]</scope>
    <source>
        <strain evidence="3 5">WMS-il1</strain>
    </source>
</reference>
<evidence type="ECO:0000313" key="6">
    <source>
        <dbReference type="WBParaSite" id="HDID_0001058101-mRNA-1"/>
    </source>
</evidence>
<organism evidence="6">
    <name type="scientific">Hymenolepis diminuta</name>
    <name type="common">Rat tapeworm</name>
    <dbReference type="NCBI Taxonomy" id="6216"/>
    <lineage>
        <taxon>Eukaryota</taxon>
        <taxon>Metazoa</taxon>
        <taxon>Spiralia</taxon>
        <taxon>Lophotrochozoa</taxon>
        <taxon>Platyhelminthes</taxon>
        <taxon>Cestoda</taxon>
        <taxon>Eucestoda</taxon>
        <taxon>Cyclophyllidea</taxon>
        <taxon>Hymenolepididae</taxon>
        <taxon>Hymenolepis</taxon>
    </lineage>
</organism>
<evidence type="ECO:0000313" key="5">
    <source>
        <dbReference type="Proteomes" id="UP000321570"/>
    </source>
</evidence>
<keyword evidence="5" id="KW-1185">Reference proteome</keyword>
<dbReference type="OrthoDB" id="16434at2759"/>
<dbReference type="GO" id="GO:0003735">
    <property type="term" value="F:structural constituent of ribosome"/>
    <property type="evidence" value="ECO:0007669"/>
    <property type="project" value="InterPro"/>
</dbReference>
<dbReference type="STRING" id="6216.A0A0R3SXU1"/>
<dbReference type="EMBL" id="CABIJS010000333">
    <property type="protein sequence ID" value="VUZ49576.1"/>
    <property type="molecule type" value="Genomic_DNA"/>
</dbReference>
<dbReference type="GO" id="GO:0005739">
    <property type="term" value="C:mitochondrion"/>
    <property type="evidence" value="ECO:0007669"/>
    <property type="project" value="InterPro"/>
</dbReference>
<dbReference type="Pfam" id="PF16053">
    <property type="entry name" value="MRP-S34"/>
    <property type="match status" value="1"/>
</dbReference>
<feature type="region of interest" description="Disordered" evidence="1">
    <location>
        <begin position="244"/>
        <end position="267"/>
    </location>
</feature>
<evidence type="ECO:0000313" key="2">
    <source>
        <dbReference type="EMBL" id="VDL63590.1"/>
    </source>
</evidence>
<evidence type="ECO:0000256" key="1">
    <source>
        <dbReference type="SAM" id="MobiDB-lite"/>
    </source>
</evidence>
<dbReference type="Proteomes" id="UP000321570">
    <property type="component" value="Unassembled WGS sequence"/>
</dbReference>
<evidence type="ECO:0000313" key="4">
    <source>
        <dbReference type="Proteomes" id="UP000274504"/>
    </source>
</evidence>
<sequence>MTKIKYVGRPSLDFFGKYLSEIAKNLRNKGVGRVVVKESEERLFNEPSFYVIKNIEPLMSDSSGVRCRAFAERVFRGHNFGVVPVPKTHEPDWRLLSIEEGRKLQELAAKNEVCAEKVAIKCVAPMPPVLAVKLRNLGKIPERIVEAAKKATPPNANAAVQESSGYLLLTKLFDDPTLFQVPIEPSEEEKSRVFPEYENQVWKPLPAGLIRNDEAVDTRNVYYIKRSDTPSLRWRVELADENVEDELLQLSPPPPEKKEASQSDCCK</sequence>
<protein>
    <submittedName>
        <fullName evidence="6">28S ribosomal protein S34, mitochondrial</fullName>
    </submittedName>
</protein>
<dbReference type="Proteomes" id="UP000274504">
    <property type="component" value="Unassembled WGS sequence"/>
</dbReference>
<dbReference type="WBParaSite" id="HDID_0001058101-mRNA-1">
    <property type="protein sequence ID" value="HDID_0001058101-mRNA-1"/>
    <property type="gene ID" value="HDID_0001058101"/>
</dbReference>
<proteinExistence type="predicted"/>
<gene>
    <name evidence="2" type="ORF">HDID_LOCUS10579</name>
    <name evidence="3" type="ORF">WMSIL1_LOCUS8790</name>
</gene>